<dbReference type="NCBIfam" id="TIGR00762">
    <property type="entry name" value="DegV"/>
    <property type="match status" value="1"/>
</dbReference>
<evidence type="ECO:0000313" key="3">
    <source>
        <dbReference type="Proteomes" id="UP000186102"/>
    </source>
</evidence>
<dbReference type="EMBL" id="MLBF01000036">
    <property type="protein sequence ID" value="OLN29091.1"/>
    <property type="molecule type" value="Genomic_DNA"/>
</dbReference>
<reference evidence="2 3" key="1">
    <citation type="submission" date="2016-09" db="EMBL/GenBank/DDBJ databases">
        <title>Complete genome of Desulfosporosinus sp. OL.</title>
        <authorList>
            <person name="Mardanov A."/>
            <person name="Beletsky A."/>
            <person name="Panova A."/>
            <person name="Karnachuk O."/>
            <person name="Ravin N."/>
        </authorList>
    </citation>
    <scope>NUCLEOTIDE SEQUENCE [LARGE SCALE GENOMIC DNA]</scope>
    <source>
        <strain evidence="2 3">OL</strain>
    </source>
</reference>
<evidence type="ECO:0000256" key="1">
    <source>
        <dbReference type="ARBA" id="ARBA00023121"/>
    </source>
</evidence>
<proteinExistence type="predicted"/>
<dbReference type="AlphaFoldDB" id="A0A1Q8QP14"/>
<dbReference type="STRING" id="1888891.DSOL_3752"/>
<accession>A0A1Q8QP14</accession>
<keyword evidence="1" id="KW-0446">Lipid-binding</keyword>
<comment type="caution">
    <text evidence="2">The sequence shown here is derived from an EMBL/GenBank/DDBJ whole genome shotgun (WGS) entry which is preliminary data.</text>
</comment>
<dbReference type="InterPro" id="IPR043168">
    <property type="entry name" value="DegV_C"/>
</dbReference>
<protein>
    <recommendedName>
        <fullName evidence="4">EDD domain protein, DegV family</fullName>
    </recommendedName>
</protein>
<name>A0A1Q8QP14_9FIRM</name>
<dbReference type="InterPro" id="IPR050270">
    <property type="entry name" value="DegV_domain_contain"/>
</dbReference>
<dbReference type="InterPro" id="IPR003797">
    <property type="entry name" value="DegV"/>
</dbReference>
<dbReference type="PANTHER" id="PTHR33434">
    <property type="entry name" value="DEGV DOMAIN-CONTAINING PROTEIN DR_1986-RELATED"/>
    <property type="match status" value="1"/>
</dbReference>
<dbReference type="PANTHER" id="PTHR33434:SF2">
    <property type="entry name" value="FATTY ACID-BINDING PROTEIN TM_1468"/>
    <property type="match status" value="1"/>
</dbReference>
<dbReference type="Gene3D" id="3.30.1180.10">
    <property type="match status" value="1"/>
</dbReference>
<dbReference type="GO" id="GO:0008289">
    <property type="term" value="F:lipid binding"/>
    <property type="evidence" value="ECO:0007669"/>
    <property type="project" value="UniProtKB-KW"/>
</dbReference>
<dbReference type="Proteomes" id="UP000186102">
    <property type="component" value="Unassembled WGS sequence"/>
</dbReference>
<sequence length="303" mass="33680">MPIEIEVLDRQEMKERQSMAVQILTDSTSYLSEDIREELNIRMVSLTLSFGKDSMREVDIDNDLFYKMMVLKGIPTSSQPSVGELYNEMISVVEMGDSLCCVFLSSDMSGTLATSQIAKEMVLEKYETAKIEIVDSRSNCMQLGYAVIMAAKAAKAGKTLEQVKEAALENIKRSRFLFIPENLEYLKKGGRIGGASALIGNLFKIIPILTVENGKTSIMTKVRTKKNAVMAMMDKMLQDISKFGLGEIVVLHINCLDEAKELAKEIIKKLKINIDVMDIGPVIGLHVGPGTIGIAYYTEKVMR</sequence>
<dbReference type="Pfam" id="PF02645">
    <property type="entry name" value="DegV"/>
    <property type="match status" value="1"/>
</dbReference>
<evidence type="ECO:0008006" key="4">
    <source>
        <dbReference type="Google" id="ProtNLM"/>
    </source>
</evidence>
<dbReference type="PROSITE" id="PS51482">
    <property type="entry name" value="DEGV"/>
    <property type="match status" value="1"/>
</dbReference>
<evidence type="ECO:0000313" key="2">
    <source>
        <dbReference type="EMBL" id="OLN29091.1"/>
    </source>
</evidence>
<gene>
    <name evidence="2" type="ORF">DSOL_3752</name>
</gene>
<keyword evidence="3" id="KW-1185">Reference proteome</keyword>
<dbReference type="Gene3D" id="3.40.50.10170">
    <property type="match status" value="1"/>
</dbReference>
<dbReference type="SUPFAM" id="SSF82549">
    <property type="entry name" value="DAK1/DegV-like"/>
    <property type="match status" value="1"/>
</dbReference>
<organism evidence="2 3">
    <name type="scientific">Desulfosporosinus metallidurans</name>
    <dbReference type="NCBI Taxonomy" id="1888891"/>
    <lineage>
        <taxon>Bacteria</taxon>
        <taxon>Bacillati</taxon>
        <taxon>Bacillota</taxon>
        <taxon>Clostridia</taxon>
        <taxon>Eubacteriales</taxon>
        <taxon>Desulfitobacteriaceae</taxon>
        <taxon>Desulfosporosinus</taxon>
    </lineage>
</organism>